<reference evidence="2" key="1">
    <citation type="submission" date="2020-05" db="UniProtKB">
        <authorList>
            <consortium name="EnsemblMetazoa"/>
        </authorList>
    </citation>
    <scope>IDENTIFICATION</scope>
    <source>
        <strain evidence="2">TTRI</strain>
    </source>
</reference>
<feature type="region of interest" description="Disordered" evidence="1">
    <location>
        <begin position="80"/>
        <end position="102"/>
    </location>
</feature>
<dbReference type="EnsemblMetazoa" id="GAUT050583-RA">
    <property type="protein sequence ID" value="GAUT050583-PA"/>
    <property type="gene ID" value="GAUT050583"/>
</dbReference>
<feature type="region of interest" description="Disordered" evidence="1">
    <location>
        <begin position="1"/>
        <end position="41"/>
    </location>
</feature>
<accession>A0A1A9VX95</accession>
<feature type="compositionally biased region" description="Polar residues" evidence="1">
    <location>
        <begin position="1"/>
        <end position="34"/>
    </location>
</feature>
<evidence type="ECO:0000313" key="3">
    <source>
        <dbReference type="Proteomes" id="UP000078200"/>
    </source>
</evidence>
<dbReference type="VEuPathDB" id="VectorBase:GAUT050583"/>
<evidence type="ECO:0000313" key="2">
    <source>
        <dbReference type="EnsemblMetazoa" id="GAUT050583-PA"/>
    </source>
</evidence>
<sequence>MQATDMISNISMPSILESKTSSNESLKSMVSNNGKPEKSACKNDINSEISEYSENLDAIQINENPLENNDYREMLETVEILSPGNNDSSRTTPTGSSEEQISVDSSLRKALAKHKDQLENEMKIKWRHQQQHFSCPGKQKDTIEVQRLNDSIETKLLQFEKTQTELLQKIQSVSALSREVRQERIAQDTEVEKLKSQSEELPIMQQPKNQIQEVIKPLRPRDGLLKDVLNTQKQLHKVFANIKEQEHNVNNIICDSKLRLQQLEYESNQIEQSFLSYLERQKEECIQMGRQSKSVVPFKSSKILKKMNKSPRRCFQKDDNECDEEFLAMKQKLDEIEKRRQMEQLDCYSPNSTSSHSFINLGNPVISSRYLCNVLLTHWLAPTYLQLSRIDSKKIILQRFSNCYTGCRGGCKSIGFLFTLQHSKIRINDATRCICIQRLFIIRKIRPKETLRRSRRSTLHP</sequence>
<keyword evidence="3" id="KW-1185">Reference proteome</keyword>
<proteinExistence type="predicted"/>
<evidence type="ECO:0000256" key="1">
    <source>
        <dbReference type="SAM" id="MobiDB-lite"/>
    </source>
</evidence>
<feature type="compositionally biased region" description="Polar residues" evidence="1">
    <location>
        <begin position="83"/>
        <end position="102"/>
    </location>
</feature>
<name>A0A1A9VX95_GLOAU</name>
<protein>
    <submittedName>
        <fullName evidence="2">Uncharacterized protein</fullName>
    </submittedName>
</protein>
<dbReference type="AlphaFoldDB" id="A0A1A9VX95"/>
<dbReference type="Proteomes" id="UP000078200">
    <property type="component" value="Unassembled WGS sequence"/>
</dbReference>
<organism evidence="2 3">
    <name type="scientific">Glossina austeni</name>
    <name type="common">Savannah tsetse fly</name>
    <dbReference type="NCBI Taxonomy" id="7395"/>
    <lineage>
        <taxon>Eukaryota</taxon>
        <taxon>Metazoa</taxon>
        <taxon>Ecdysozoa</taxon>
        <taxon>Arthropoda</taxon>
        <taxon>Hexapoda</taxon>
        <taxon>Insecta</taxon>
        <taxon>Pterygota</taxon>
        <taxon>Neoptera</taxon>
        <taxon>Endopterygota</taxon>
        <taxon>Diptera</taxon>
        <taxon>Brachycera</taxon>
        <taxon>Muscomorpha</taxon>
        <taxon>Hippoboscoidea</taxon>
        <taxon>Glossinidae</taxon>
        <taxon>Glossina</taxon>
    </lineage>
</organism>